<dbReference type="EMBL" id="FOVH01000011">
    <property type="protein sequence ID" value="SFP11348.1"/>
    <property type="molecule type" value="Genomic_DNA"/>
</dbReference>
<dbReference type="RefSeq" id="WP_075022937.1">
    <property type="nucleotide sequence ID" value="NZ_FOVH01000011.1"/>
</dbReference>
<dbReference type="SUPFAM" id="SSF55729">
    <property type="entry name" value="Acyl-CoA N-acyltransferases (Nat)"/>
    <property type="match status" value="1"/>
</dbReference>
<evidence type="ECO:0000259" key="1">
    <source>
        <dbReference type="PROSITE" id="PS51186"/>
    </source>
</evidence>
<dbReference type="InParanoid" id="A0A1I5MP42"/>
<dbReference type="eggNOG" id="COG0456">
    <property type="taxonomic scope" value="Bacteria"/>
</dbReference>
<dbReference type="AlphaFoldDB" id="A0A1I5MP42"/>
<keyword evidence="3" id="KW-1185">Reference proteome</keyword>
<evidence type="ECO:0000313" key="3">
    <source>
        <dbReference type="Proteomes" id="UP000183413"/>
    </source>
</evidence>
<dbReference type="GO" id="GO:0016747">
    <property type="term" value="F:acyltransferase activity, transferring groups other than amino-acyl groups"/>
    <property type="evidence" value="ECO:0007669"/>
    <property type="project" value="InterPro"/>
</dbReference>
<dbReference type="PROSITE" id="PS51186">
    <property type="entry name" value="GNAT"/>
    <property type="match status" value="1"/>
</dbReference>
<gene>
    <name evidence="2" type="ORF">SAMN04489713_111357</name>
</gene>
<reference evidence="2 3" key="1">
    <citation type="submission" date="2016-10" db="EMBL/GenBank/DDBJ databases">
        <authorList>
            <person name="de Groot N.N."/>
        </authorList>
    </citation>
    <scope>NUCLEOTIDE SEQUENCE [LARGE SCALE GENOMIC DNA]</scope>
    <source>
        <strain evidence="2 3">DSM 43067</strain>
    </source>
</reference>
<dbReference type="STRING" id="1993.SAMN04489713_111357"/>
<protein>
    <submittedName>
        <fullName evidence="2">Acetyltransferase (GNAT) domain-containing protein</fullName>
    </submittedName>
</protein>
<dbReference type="Gene3D" id="3.40.630.30">
    <property type="match status" value="1"/>
</dbReference>
<dbReference type="InterPro" id="IPR016181">
    <property type="entry name" value="Acyl_CoA_acyltransferase"/>
</dbReference>
<sequence length="209" mass="23025">MLTLGEIAEAPEVLTYRLSLRDGPEVVLRPLVHADAEELAGFLRGLSGESRRFSTFDGYDLAAARELCDAIARYDKLRLVLEDAASRTIVGLFELSLALVDEDVARYRAAGVQLTETSDCRFGPTLADAFQGRQLGTLAFPFLTDVVRKLGRTRIILWGGVLADNARAIRFYEKNGFRHIGPFTGPDGLRSLDMMLDLESRPGQPVTPP</sequence>
<keyword evidence="2" id="KW-0808">Transferase</keyword>
<dbReference type="InterPro" id="IPR000182">
    <property type="entry name" value="GNAT_dom"/>
</dbReference>
<name>A0A1I5MP42_9ACTN</name>
<dbReference type="Pfam" id="PF13302">
    <property type="entry name" value="Acetyltransf_3"/>
    <property type="match status" value="1"/>
</dbReference>
<accession>A0A1I5MP42</accession>
<dbReference type="Proteomes" id="UP000183413">
    <property type="component" value="Unassembled WGS sequence"/>
</dbReference>
<evidence type="ECO:0000313" key="2">
    <source>
        <dbReference type="EMBL" id="SFP11348.1"/>
    </source>
</evidence>
<proteinExistence type="predicted"/>
<organism evidence="2 3">
    <name type="scientific">Actinomadura madurae</name>
    <dbReference type="NCBI Taxonomy" id="1993"/>
    <lineage>
        <taxon>Bacteria</taxon>
        <taxon>Bacillati</taxon>
        <taxon>Actinomycetota</taxon>
        <taxon>Actinomycetes</taxon>
        <taxon>Streptosporangiales</taxon>
        <taxon>Thermomonosporaceae</taxon>
        <taxon>Actinomadura</taxon>
    </lineage>
</organism>
<feature type="domain" description="N-acetyltransferase" evidence="1">
    <location>
        <begin position="26"/>
        <end position="199"/>
    </location>
</feature>